<dbReference type="Proteomes" id="UP000031637">
    <property type="component" value="Chromosome"/>
</dbReference>
<gene>
    <name evidence="2" type="ORF">SUTH_00016</name>
</gene>
<dbReference type="AlphaFoldDB" id="W0SA41"/>
<sequence>MAFTHTSILPLPDILALGWFFLCWVGYAWYADHRRWGTRELASVLHEYRLR</sequence>
<dbReference type="HOGENOM" id="CLU_3104636_0_0_4"/>
<protein>
    <submittedName>
        <fullName evidence="2">Uncharacterized protein</fullName>
    </submittedName>
</protein>
<evidence type="ECO:0000256" key="1">
    <source>
        <dbReference type="SAM" id="Phobius"/>
    </source>
</evidence>
<organism evidence="2 3">
    <name type="scientific">Sulfuritalea hydrogenivorans sk43H</name>
    <dbReference type="NCBI Taxonomy" id="1223802"/>
    <lineage>
        <taxon>Bacteria</taxon>
        <taxon>Pseudomonadati</taxon>
        <taxon>Pseudomonadota</taxon>
        <taxon>Betaproteobacteria</taxon>
        <taxon>Nitrosomonadales</taxon>
        <taxon>Sterolibacteriaceae</taxon>
        <taxon>Sulfuritalea</taxon>
    </lineage>
</organism>
<proteinExistence type="predicted"/>
<evidence type="ECO:0000313" key="3">
    <source>
        <dbReference type="Proteomes" id="UP000031637"/>
    </source>
</evidence>
<evidence type="ECO:0000313" key="2">
    <source>
        <dbReference type="EMBL" id="BAO27836.1"/>
    </source>
</evidence>
<accession>W0SA41</accession>
<name>W0SA41_9PROT</name>
<dbReference type="STRING" id="1223802.SUTH_00016"/>
<keyword evidence="3" id="KW-1185">Reference proteome</keyword>
<dbReference type="RefSeq" id="WP_171817287.1">
    <property type="nucleotide sequence ID" value="NZ_AP012547.1"/>
</dbReference>
<dbReference type="EMBL" id="AP012547">
    <property type="protein sequence ID" value="BAO27836.1"/>
    <property type="molecule type" value="Genomic_DNA"/>
</dbReference>
<keyword evidence="1" id="KW-0812">Transmembrane</keyword>
<keyword evidence="1" id="KW-1133">Transmembrane helix</keyword>
<dbReference type="KEGG" id="shd:SUTH_00016"/>
<reference evidence="2 3" key="1">
    <citation type="journal article" date="2014" name="Syst. Appl. Microbiol.">
        <title>Complete genomes of freshwater sulfur oxidizers Sulfuricella denitrificans skB26 and Sulfuritalea hydrogenivorans sk43H: genetic insights into the sulfur oxidation pathway of betaproteobacteria.</title>
        <authorList>
            <person name="Watanabe T."/>
            <person name="Kojima H."/>
            <person name="Fukui M."/>
        </authorList>
    </citation>
    <scope>NUCLEOTIDE SEQUENCE [LARGE SCALE GENOMIC DNA]</scope>
    <source>
        <strain evidence="2">DSM22779</strain>
    </source>
</reference>
<feature type="transmembrane region" description="Helical" evidence="1">
    <location>
        <begin position="14"/>
        <end position="31"/>
    </location>
</feature>
<keyword evidence="1" id="KW-0472">Membrane</keyword>